<dbReference type="EMBL" id="BPVZ01000257">
    <property type="protein sequence ID" value="GKV48462.1"/>
    <property type="molecule type" value="Genomic_DNA"/>
</dbReference>
<evidence type="ECO:0000313" key="2">
    <source>
        <dbReference type="EMBL" id="GKV48462.1"/>
    </source>
</evidence>
<evidence type="ECO:0000313" key="3">
    <source>
        <dbReference type="Proteomes" id="UP001054252"/>
    </source>
</evidence>
<reference evidence="2 3" key="1">
    <citation type="journal article" date="2021" name="Commun. Biol.">
        <title>The genome of Shorea leprosula (Dipterocarpaceae) highlights the ecological relevance of drought in aseasonal tropical rainforests.</title>
        <authorList>
            <person name="Ng K.K.S."/>
            <person name="Kobayashi M.J."/>
            <person name="Fawcett J.A."/>
            <person name="Hatakeyama M."/>
            <person name="Paape T."/>
            <person name="Ng C.H."/>
            <person name="Ang C.C."/>
            <person name="Tnah L.H."/>
            <person name="Lee C.T."/>
            <person name="Nishiyama T."/>
            <person name="Sese J."/>
            <person name="O'Brien M.J."/>
            <person name="Copetti D."/>
            <person name="Mohd Noor M.I."/>
            <person name="Ong R.C."/>
            <person name="Putra M."/>
            <person name="Sireger I.Z."/>
            <person name="Indrioko S."/>
            <person name="Kosugi Y."/>
            <person name="Izuno A."/>
            <person name="Isagi Y."/>
            <person name="Lee S.L."/>
            <person name="Shimizu K.K."/>
        </authorList>
    </citation>
    <scope>NUCLEOTIDE SEQUENCE [LARGE SCALE GENOMIC DNA]</scope>
    <source>
        <strain evidence="2">214</strain>
    </source>
</reference>
<gene>
    <name evidence="2" type="ORF">SLEP1_g55275</name>
</gene>
<evidence type="ECO:0000256" key="1">
    <source>
        <dbReference type="SAM" id="Phobius"/>
    </source>
</evidence>
<comment type="caution">
    <text evidence="2">The sequence shown here is derived from an EMBL/GenBank/DDBJ whole genome shotgun (WGS) entry which is preliminary data.</text>
</comment>
<protein>
    <submittedName>
        <fullName evidence="2">Uncharacterized protein</fullName>
    </submittedName>
</protein>
<dbReference type="AlphaFoldDB" id="A0AAV5MJ23"/>
<name>A0AAV5MJ23_9ROSI</name>
<keyword evidence="1" id="KW-1133">Transmembrane helix</keyword>
<keyword evidence="1" id="KW-0472">Membrane</keyword>
<dbReference type="Proteomes" id="UP001054252">
    <property type="component" value="Unassembled WGS sequence"/>
</dbReference>
<sequence>MIYYYSIYVKLQLSTILGFVPIAAAWIYAEYLEHKKFGTPTSIWLKPGLRLSKKMVLLEGGALRSASPKSSCPLAFFSEIERRMKNRLQNWGKDEVFLKKKKTVGLMKKFVKLDTQKGEVCKAVYVIKSESKSTNDTSRDQPVLPVASSSITGTAEGTISTPTVSEELKVASQL</sequence>
<feature type="transmembrane region" description="Helical" evidence="1">
    <location>
        <begin position="7"/>
        <end position="29"/>
    </location>
</feature>
<accession>A0AAV5MJ23</accession>
<keyword evidence="3" id="KW-1185">Reference proteome</keyword>
<proteinExistence type="predicted"/>
<keyword evidence="1" id="KW-0812">Transmembrane</keyword>
<organism evidence="2 3">
    <name type="scientific">Rubroshorea leprosula</name>
    <dbReference type="NCBI Taxonomy" id="152421"/>
    <lineage>
        <taxon>Eukaryota</taxon>
        <taxon>Viridiplantae</taxon>
        <taxon>Streptophyta</taxon>
        <taxon>Embryophyta</taxon>
        <taxon>Tracheophyta</taxon>
        <taxon>Spermatophyta</taxon>
        <taxon>Magnoliopsida</taxon>
        <taxon>eudicotyledons</taxon>
        <taxon>Gunneridae</taxon>
        <taxon>Pentapetalae</taxon>
        <taxon>rosids</taxon>
        <taxon>malvids</taxon>
        <taxon>Malvales</taxon>
        <taxon>Dipterocarpaceae</taxon>
        <taxon>Rubroshorea</taxon>
    </lineage>
</organism>